<comment type="caution">
    <text evidence="4">Lacks conserved residue(s) required for the propagation of feature annotation.</text>
</comment>
<dbReference type="EMBL" id="LCWF01000231">
    <property type="protein sequence ID" value="KKY14329.1"/>
    <property type="molecule type" value="Genomic_DNA"/>
</dbReference>
<organism evidence="6 7">
    <name type="scientific">Phaeomoniella chlamydospora</name>
    <name type="common">Phaeoacremonium chlamydosporum</name>
    <dbReference type="NCBI Taxonomy" id="158046"/>
    <lineage>
        <taxon>Eukaryota</taxon>
        <taxon>Fungi</taxon>
        <taxon>Dikarya</taxon>
        <taxon>Ascomycota</taxon>
        <taxon>Pezizomycotina</taxon>
        <taxon>Eurotiomycetes</taxon>
        <taxon>Chaetothyriomycetidae</taxon>
        <taxon>Phaeomoniellales</taxon>
        <taxon>Phaeomoniellaceae</taxon>
        <taxon>Phaeomoniella</taxon>
    </lineage>
</organism>
<comment type="subcellular location">
    <subcellularLocation>
        <location evidence="4">Cytoplasm</location>
    </subcellularLocation>
</comment>
<dbReference type="GO" id="GO:0043420">
    <property type="term" value="P:anthranilate metabolic process"/>
    <property type="evidence" value="ECO:0007669"/>
    <property type="project" value="UniProtKB-UniRule"/>
</dbReference>
<gene>
    <name evidence="4" type="primary">BNA5</name>
    <name evidence="6" type="ORF">UCRPC4_g06784</name>
</gene>
<dbReference type="FunFam" id="3.40.640.10:FF:000031">
    <property type="entry name" value="Kynureninase"/>
    <property type="match status" value="1"/>
</dbReference>
<feature type="binding site" evidence="4">
    <location>
        <position position="336"/>
    </location>
    <ligand>
        <name>pyridoxal 5'-phosphate</name>
        <dbReference type="ChEBI" id="CHEBI:597326"/>
    </ligand>
</feature>
<feature type="domain" description="Aminotransferase class V" evidence="5">
    <location>
        <begin position="253"/>
        <end position="350"/>
    </location>
</feature>
<keyword evidence="2 4" id="KW-0378">Hydrolase</keyword>
<dbReference type="NCBIfam" id="TIGR01814">
    <property type="entry name" value="kynureninase"/>
    <property type="match status" value="1"/>
</dbReference>
<comment type="caution">
    <text evidence="6">The sequence shown here is derived from an EMBL/GenBank/DDBJ whole genome shotgun (WGS) entry which is preliminary data.</text>
</comment>
<dbReference type="GO" id="GO:0019805">
    <property type="term" value="P:quinolinate biosynthetic process"/>
    <property type="evidence" value="ECO:0007669"/>
    <property type="project" value="UniProtKB-UniRule"/>
</dbReference>
<feature type="binding site" evidence="4">
    <location>
        <position position="383"/>
    </location>
    <ligand>
        <name>pyridoxal 5'-phosphate</name>
        <dbReference type="ChEBI" id="CHEBI:597326"/>
    </ligand>
</feature>
<dbReference type="UniPathway" id="UPA00253">
    <property type="reaction ID" value="UER00329"/>
</dbReference>
<reference evidence="6 7" key="1">
    <citation type="submission" date="2015-05" db="EMBL/GenBank/DDBJ databases">
        <title>Distinctive expansion of gene families associated with plant cell wall degradation and secondary metabolism in the genomes of grapevine trunk pathogens.</title>
        <authorList>
            <person name="Lawrence D.P."/>
            <person name="Travadon R."/>
            <person name="Rolshausen P.E."/>
            <person name="Baumgartner K."/>
        </authorList>
    </citation>
    <scope>NUCLEOTIDE SEQUENCE [LARGE SCALE GENOMIC DNA]</scope>
    <source>
        <strain evidence="6">UCRPC4</strain>
    </source>
</reference>
<dbReference type="GO" id="GO:0019441">
    <property type="term" value="P:L-tryptophan catabolic process to kynurenine"/>
    <property type="evidence" value="ECO:0007669"/>
    <property type="project" value="TreeGrafter"/>
</dbReference>
<comment type="pathway">
    <text evidence="4">Amino-acid degradation; L-kynurenine degradation; L-alanine and anthranilate from L-kynurenine: step 1/1.</text>
</comment>
<keyword evidence="7" id="KW-1185">Reference proteome</keyword>
<dbReference type="SUPFAM" id="SSF53383">
    <property type="entry name" value="PLP-dependent transferases"/>
    <property type="match status" value="1"/>
</dbReference>
<evidence type="ECO:0000313" key="7">
    <source>
        <dbReference type="Proteomes" id="UP000053317"/>
    </source>
</evidence>
<dbReference type="PANTHER" id="PTHR14084">
    <property type="entry name" value="KYNURENINASE"/>
    <property type="match status" value="1"/>
</dbReference>
<dbReference type="AlphaFoldDB" id="A0A0G2DUL3"/>
<feature type="binding site" evidence="4">
    <location>
        <position position="191"/>
    </location>
    <ligand>
        <name>pyridoxal 5'-phosphate</name>
        <dbReference type="ChEBI" id="CHEBI:597326"/>
    </ligand>
</feature>
<feature type="binding site" evidence="4">
    <location>
        <position position="190"/>
    </location>
    <ligand>
        <name>pyridoxal 5'-phosphate</name>
        <dbReference type="ChEBI" id="CHEBI:597326"/>
    </ligand>
</feature>
<protein>
    <recommendedName>
        <fullName evidence="4">Kynureninase</fullName>
        <ecNumber evidence="4">3.7.1.3</ecNumber>
    </recommendedName>
    <alternativeName>
        <fullName evidence="4">Biosynthesis of nicotinic acid protein 5</fullName>
    </alternativeName>
    <alternativeName>
        <fullName evidence="4">L-kynurenine hydrolase</fullName>
    </alternativeName>
</protein>
<dbReference type="OrthoDB" id="5978656at2759"/>
<evidence type="ECO:0000256" key="1">
    <source>
        <dbReference type="ARBA" id="ARBA00022642"/>
    </source>
</evidence>
<feature type="binding site" evidence="4">
    <location>
        <position position="314"/>
    </location>
    <ligand>
        <name>pyridoxal 5'-phosphate</name>
        <dbReference type="ChEBI" id="CHEBI:597326"/>
    </ligand>
</feature>
<dbReference type="Pfam" id="PF00266">
    <property type="entry name" value="Aminotran_5"/>
    <property type="match status" value="1"/>
</dbReference>
<evidence type="ECO:0000256" key="2">
    <source>
        <dbReference type="ARBA" id="ARBA00022801"/>
    </source>
</evidence>
<dbReference type="InterPro" id="IPR015422">
    <property type="entry name" value="PyrdxlP-dep_Trfase_small"/>
</dbReference>
<dbReference type="GO" id="GO:0030429">
    <property type="term" value="F:kynureninase activity"/>
    <property type="evidence" value="ECO:0007669"/>
    <property type="project" value="UniProtKB-UniRule"/>
</dbReference>
<accession>A0A0G2DUL3</accession>
<comment type="cofactor">
    <cofactor evidence="4">
        <name>pyridoxal 5'-phosphate</name>
        <dbReference type="ChEBI" id="CHEBI:597326"/>
    </cofactor>
</comment>
<comment type="pathway">
    <text evidence="4">Cofactor biosynthesis; NAD(+) biosynthesis; quinolinate from L-kynurenine: step 2/3.</text>
</comment>
<evidence type="ECO:0000256" key="3">
    <source>
        <dbReference type="ARBA" id="ARBA00022898"/>
    </source>
</evidence>
<comment type="function">
    <text evidence="4">Catalyzes the cleavage of L-kynurenine (L-Kyn) and L-3-hydroxykynurenine (L-3OHKyn) into anthranilic acid (AA) and 3-hydroxyanthranilic acid (3-OHAA), respectively.</text>
</comment>
<feature type="modified residue" description="N6-(pyridoxal phosphate)lysine" evidence="4">
    <location>
        <position position="337"/>
    </location>
</feature>
<dbReference type="HAMAP" id="MF_01970">
    <property type="entry name" value="Kynureninase"/>
    <property type="match status" value="1"/>
</dbReference>
<dbReference type="InterPro" id="IPR000192">
    <property type="entry name" value="Aminotrans_V_dom"/>
</dbReference>
<dbReference type="Pfam" id="PF22580">
    <property type="entry name" value="KYNU_C"/>
    <property type="match status" value="1"/>
</dbReference>
<keyword evidence="4" id="KW-0963">Cytoplasm</keyword>
<dbReference type="InterPro" id="IPR015421">
    <property type="entry name" value="PyrdxlP-dep_Trfase_major"/>
</dbReference>
<comment type="similarity">
    <text evidence="4">Belongs to the kynureninase family.</text>
</comment>
<dbReference type="PANTHER" id="PTHR14084:SF0">
    <property type="entry name" value="KYNURENINASE"/>
    <property type="match status" value="1"/>
</dbReference>
<name>A0A0G2DUL3_PHACM</name>
<dbReference type="GO" id="GO:0030170">
    <property type="term" value="F:pyridoxal phosphate binding"/>
    <property type="evidence" value="ECO:0007669"/>
    <property type="project" value="UniProtKB-UniRule"/>
</dbReference>
<evidence type="ECO:0000259" key="5">
    <source>
        <dbReference type="Pfam" id="PF00266"/>
    </source>
</evidence>
<comment type="catalytic activity">
    <reaction evidence="4">
        <text>3-hydroxy-L-kynurenine + H2O = 3-hydroxyanthranilate + L-alanine + H(+)</text>
        <dbReference type="Rhea" id="RHEA:25143"/>
        <dbReference type="ChEBI" id="CHEBI:15377"/>
        <dbReference type="ChEBI" id="CHEBI:15378"/>
        <dbReference type="ChEBI" id="CHEBI:36559"/>
        <dbReference type="ChEBI" id="CHEBI:57972"/>
        <dbReference type="ChEBI" id="CHEBI:58125"/>
    </reaction>
</comment>
<feature type="binding site" evidence="4">
    <location>
        <position position="411"/>
    </location>
    <ligand>
        <name>pyridoxal 5'-phosphate</name>
        <dbReference type="ChEBI" id="CHEBI:597326"/>
    </ligand>
</feature>
<sequence>MMVISQFSTVDLPVTLQIQEEACFYAAEADIYAWCLDFEIVVKIVSARNISPPASVLSFAAMEAANPIHEFSYAASRDEKDVLRLFRSEFLIPTKADLRRKTLARPENASSEEESIYLCGNSLGLQPKQTAKLISDYLTSWSTKAVTGHFIGHEDAPHIPPYLHVDDFAAELMAPIVGAKKEEVACMGTLTANLHLMMSSFYKPEPKGSDGQLQGRYKIILEGKAFPSDHFAIESQIRSHGYTPSDAMIMISPKPGQSTIALEQIISTIDDHATTTSLILLPGIQFYTGQYFDINAITRHAHSKGILVGWDLAHAVGNVPVKLHEWDVDFAVWCTYKYLNSGPGAIAGLFVHERHGNPDCHPTSSEDPTGSVVSGYRPRLSGWWGADKSTRFAMDNNFSPRTGAAGYQLSNPSALDLTSLTSSLLLFSQAAEIGQTATETPHALEALRTKSLELTSYLETLLLNPPSPYTSLRTSYKILTPSNPSERGAQLSILLTPPKAKATSINSLAAESSSSSSLSFLTKLLHILEHEKGIIIDERKPDVIRVAPAPLYNSFVDVRGFCQGFWEGIEKILREEDK</sequence>
<comment type="catalytic activity">
    <reaction evidence="4">
        <text>L-kynurenine + H2O = anthranilate + L-alanine + H(+)</text>
        <dbReference type="Rhea" id="RHEA:16813"/>
        <dbReference type="ChEBI" id="CHEBI:15377"/>
        <dbReference type="ChEBI" id="CHEBI:15378"/>
        <dbReference type="ChEBI" id="CHEBI:16567"/>
        <dbReference type="ChEBI" id="CHEBI:57959"/>
        <dbReference type="ChEBI" id="CHEBI:57972"/>
        <dbReference type="EC" id="3.7.1.3"/>
    </reaction>
</comment>
<evidence type="ECO:0000256" key="4">
    <source>
        <dbReference type="HAMAP-Rule" id="MF_03017"/>
    </source>
</evidence>
<dbReference type="GO" id="GO:0097053">
    <property type="term" value="P:L-kynurenine catabolic process"/>
    <property type="evidence" value="ECO:0007669"/>
    <property type="project" value="UniProtKB-UniRule"/>
</dbReference>
<dbReference type="InterPro" id="IPR010111">
    <property type="entry name" value="Kynureninase"/>
</dbReference>
<feature type="binding site" evidence="4">
    <location>
        <position position="311"/>
    </location>
    <ligand>
        <name>pyridoxal 5'-phosphate</name>
        <dbReference type="ChEBI" id="CHEBI:597326"/>
    </ligand>
</feature>
<keyword evidence="1 4" id="KW-0662">Pyridine nucleotide biosynthesis</keyword>
<feature type="binding site" evidence="4">
    <location>
        <begin position="226"/>
        <end position="229"/>
    </location>
    <ligand>
        <name>pyridoxal 5'-phosphate</name>
        <dbReference type="ChEBI" id="CHEBI:597326"/>
    </ligand>
</feature>
<proteinExistence type="inferred from homology"/>
<dbReference type="EC" id="3.7.1.3" evidence="4"/>
<reference evidence="6 7" key="2">
    <citation type="submission" date="2015-05" db="EMBL/GenBank/DDBJ databases">
        <authorList>
            <person name="Morales-Cruz A."/>
            <person name="Amrine K.C."/>
            <person name="Cantu D."/>
        </authorList>
    </citation>
    <scope>NUCLEOTIDE SEQUENCE [LARGE SCALE GENOMIC DNA]</scope>
    <source>
        <strain evidence="6">UCRPC4</strain>
    </source>
</reference>
<dbReference type="UniPathway" id="UPA00334">
    <property type="reaction ID" value="UER00455"/>
</dbReference>
<dbReference type="GO" id="GO:0034354">
    <property type="term" value="P:'de novo' NAD+ biosynthetic process from L-tryptophan"/>
    <property type="evidence" value="ECO:0007669"/>
    <property type="project" value="UniProtKB-UniRule"/>
</dbReference>
<keyword evidence="3 4" id="KW-0663">Pyridoxal phosphate</keyword>
<dbReference type="Proteomes" id="UP000053317">
    <property type="component" value="Unassembled WGS sequence"/>
</dbReference>
<evidence type="ECO:0000313" key="6">
    <source>
        <dbReference type="EMBL" id="KKY14329.1"/>
    </source>
</evidence>
<dbReference type="InterPro" id="IPR015424">
    <property type="entry name" value="PyrdxlP-dep_Trfase"/>
</dbReference>
<dbReference type="Gene3D" id="3.40.640.10">
    <property type="entry name" value="Type I PLP-dependent aspartate aminotransferase-like (Major domain)"/>
    <property type="match status" value="1"/>
</dbReference>
<comment type="subunit">
    <text evidence="4">Homodimer.</text>
</comment>
<dbReference type="GO" id="GO:0005737">
    <property type="term" value="C:cytoplasm"/>
    <property type="evidence" value="ECO:0007669"/>
    <property type="project" value="UniProtKB-SubCell"/>
</dbReference>
<dbReference type="Gene3D" id="3.90.1150.10">
    <property type="entry name" value="Aspartate Aminotransferase, domain 1"/>
    <property type="match status" value="1"/>
</dbReference>